<comment type="similarity">
    <text evidence="1 2">Belongs to the methylglyoxal synthase family.</text>
</comment>
<dbReference type="CDD" id="cd01422">
    <property type="entry name" value="MGS"/>
    <property type="match status" value="1"/>
</dbReference>
<evidence type="ECO:0000313" key="6">
    <source>
        <dbReference type="Proteomes" id="UP000317593"/>
    </source>
</evidence>
<comment type="catalytic activity">
    <reaction evidence="2">
        <text>dihydroxyacetone phosphate = methylglyoxal + phosphate</text>
        <dbReference type="Rhea" id="RHEA:17937"/>
        <dbReference type="ChEBI" id="CHEBI:17158"/>
        <dbReference type="ChEBI" id="CHEBI:43474"/>
        <dbReference type="ChEBI" id="CHEBI:57642"/>
        <dbReference type="EC" id="4.2.3.3"/>
    </reaction>
</comment>
<dbReference type="EC" id="4.2.3.3" evidence="2"/>
<reference evidence="5 6" key="1">
    <citation type="submission" date="2017-05" db="EMBL/GenBank/DDBJ databases">
        <authorList>
            <person name="Varghese N."/>
            <person name="Submissions S."/>
        </authorList>
    </citation>
    <scope>NUCLEOTIDE SEQUENCE [LARGE SCALE GENOMIC DNA]</scope>
    <source>
        <strain evidence="5 6">DSM 21194</strain>
    </source>
</reference>
<keyword evidence="2" id="KW-0456">Lyase</keyword>
<feature type="binding site" evidence="2">
    <location>
        <position position="32"/>
    </location>
    <ligand>
        <name>substrate</name>
    </ligand>
</feature>
<proteinExistence type="inferred from homology"/>
<evidence type="ECO:0000259" key="4">
    <source>
        <dbReference type="PROSITE" id="PS51855"/>
    </source>
</evidence>
<feature type="binding site" evidence="2">
    <location>
        <begin position="58"/>
        <end position="61"/>
    </location>
    <ligand>
        <name>substrate</name>
    </ligand>
</feature>
<dbReference type="PROSITE" id="PS51855">
    <property type="entry name" value="MGS"/>
    <property type="match status" value="1"/>
</dbReference>
<feature type="domain" description="MGS-like" evidence="4">
    <location>
        <begin position="19"/>
        <end position="167"/>
    </location>
</feature>
<feature type="binding site" evidence="2">
    <location>
        <position position="111"/>
    </location>
    <ligand>
        <name>substrate</name>
    </ligand>
</feature>
<accession>A0A521E0L1</accession>
<protein>
    <recommendedName>
        <fullName evidence="2">Methylglyoxal synthase</fullName>
        <shortName evidence="2">MGS</shortName>
        <ecNumber evidence="2">4.2.3.3</ecNumber>
    </recommendedName>
</protein>
<dbReference type="PANTHER" id="PTHR30492">
    <property type="entry name" value="METHYLGLYOXAL SYNTHASE"/>
    <property type="match status" value="1"/>
</dbReference>
<dbReference type="AlphaFoldDB" id="A0A521E0L1"/>
<organism evidence="5 6">
    <name type="scientific">Fodinibius sediminis</name>
    <dbReference type="NCBI Taxonomy" id="1214077"/>
    <lineage>
        <taxon>Bacteria</taxon>
        <taxon>Pseudomonadati</taxon>
        <taxon>Balneolota</taxon>
        <taxon>Balneolia</taxon>
        <taxon>Balneolales</taxon>
        <taxon>Balneolaceae</taxon>
        <taxon>Fodinibius</taxon>
    </lineage>
</organism>
<dbReference type="InterPro" id="IPR018148">
    <property type="entry name" value="Methylglyoxal_synth_AS"/>
</dbReference>
<dbReference type="GO" id="GO:0008929">
    <property type="term" value="F:methylglyoxal synthase activity"/>
    <property type="evidence" value="ECO:0007669"/>
    <property type="project" value="UniProtKB-UniRule"/>
</dbReference>
<dbReference type="GO" id="GO:0019242">
    <property type="term" value="P:methylglyoxal biosynthetic process"/>
    <property type="evidence" value="ECO:0007669"/>
    <property type="project" value="UniProtKB-UniRule"/>
</dbReference>
<dbReference type="InterPro" id="IPR036914">
    <property type="entry name" value="MGS-like_dom_sf"/>
</dbReference>
<dbReference type="NCBIfam" id="NF003559">
    <property type="entry name" value="PRK05234.1"/>
    <property type="match status" value="1"/>
</dbReference>
<evidence type="ECO:0000313" key="5">
    <source>
        <dbReference type="EMBL" id="SMO77458.1"/>
    </source>
</evidence>
<gene>
    <name evidence="2" type="primary">mgsA</name>
    <name evidence="5" type="ORF">SAMN06265218_112146</name>
</gene>
<dbReference type="PANTHER" id="PTHR30492:SF0">
    <property type="entry name" value="METHYLGLYOXAL SYNTHASE"/>
    <property type="match status" value="1"/>
</dbReference>
<feature type="active site" description="Proton donor/acceptor" evidence="2 3">
    <location>
        <position position="84"/>
    </location>
</feature>
<dbReference type="PIRSF" id="PIRSF006614">
    <property type="entry name" value="Methylglyox_syn"/>
    <property type="match status" value="1"/>
</dbReference>
<feature type="binding site" evidence="2">
    <location>
        <begin position="78"/>
        <end position="79"/>
    </location>
    <ligand>
        <name>substrate</name>
    </ligand>
</feature>
<dbReference type="InterPro" id="IPR004363">
    <property type="entry name" value="Methylgl_synth"/>
</dbReference>
<feature type="binding site" evidence="2">
    <location>
        <position position="36"/>
    </location>
    <ligand>
        <name>substrate</name>
    </ligand>
</feature>
<sequence>MSYKKSYKDADPPIAHSSRKMKKNKNIALIAHDHRKEDLIDWCEFNQGSLSKHKLFGTGTTGQLIADKVGLDVNRFSSGPLGGDLQIGAAISKHDIDMMIFFWDPLQAQPHDVDVKALLRIGVLYNIPMACNRSSADFLISSDLFDEEYDRFLVDYSQRFTKEIEET</sequence>
<dbReference type="Gene3D" id="3.40.50.1380">
    <property type="entry name" value="Methylglyoxal synthase-like domain"/>
    <property type="match status" value="1"/>
</dbReference>
<dbReference type="EMBL" id="FXTH01000012">
    <property type="protein sequence ID" value="SMO77458.1"/>
    <property type="molecule type" value="Genomic_DNA"/>
</dbReference>
<dbReference type="GO" id="GO:0005829">
    <property type="term" value="C:cytosol"/>
    <property type="evidence" value="ECO:0007669"/>
    <property type="project" value="TreeGrafter"/>
</dbReference>
<keyword evidence="6" id="KW-1185">Reference proteome</keyword>
<dbReference type="Pfam" id="PF02142">
    <property type="entry name" value="MGS"/>
    <property type="match status" value="1"/>
</dbReference>
<evidence type="ECO:0000256" key="1">
    <source>
        <dbReference type="ARBA" id="ARBA00006287"/>
    </source>
</evidence>
<dbReference type="Proteomes" id="UP000317593">
    <property type="component" value="Unassembled WGS sequence"/>
</dbReference>
<name>A0A521E0L1_9BACT</name>
<evidence type="ECO:0000256" key="3">
    <source>
        <dbReference type="PIRSR" id="PIRSR006614-1"/>
    </source>
</evidence>
<dbReference type="PROSITE" id="PS01335">
    <property type="entry name" value="METHYLGLYOXAL_SYNTH"/>
    <property type="match status" value="1"/>
</dbReference>
<dbReference type="HAMAP" id="MF_00549">
    <property type="entry name" value="Methylglyoxal_synth"/>
    <property type="match status" value="1"/>
</dbReference>
<dbReference type="SMART" id="SM00851">
    <property type="entry name" value="MGS"/>
    <property type="match status" value="1"/>
</dbReference>
<dbReference type="SUPFAM" id="SSF52335">
    <property type="entry name" value="Methylglyoxal synthase-like"/>
    <property type="match status" value="1"/>
</dbReference>
<evidence type="ECO:0000256" key="2">
    <source>
        <dbReference type="HAMAP-Rule" id="MF_00549"/>
    </source>
</evidence>
<dbReference type="InterPro" id="IPR011607">
    <property type="entry name" value="MGS-like_dom"/>
</dbReference>
<dbReference type="NCBIfam" id="TIGR00160">
    <property type="entry name" value="MGSA"/>
    <property type="match status" value="1"/>
</dbReference>
<comment type="function">
    <text evidence="2">Catalyzes the formation of methylglyoxal from dihydroxyacetone phosphate.</text>
</comment>